<evidence type="ECO:0000256" key="1">
    <source>
        <dbReference type="ARBA" id="ARBA00008136"/>
    </source>
</evidence>
<dbReference type="Pfam" id="PF02586">
    <property type="entry name" value="SRAP"/>
    <property type="match status" value="1"/>
</dbReference>
<keyword evidence="6" id="KW-0238">DNA-binding</keyword>
<evidence type="ECO:0000256" key="3">
    <source>
        <dbReference type="ARBA" id="ARBA00022763"/>
    </source>
</evidence>
<evidence type="ECO:0000256" key="4">
    <source>
        <dbReference type="ARBA" id="ARBA00022801"/>
    </source>
</evidence>
<feature type="compositionally biased region" description="Acidic residues" evidence="9">
    <location>
        <begin position="216"/>
        <end position="226"/>
    </location>
</feature>
<dbReference type="EMBL" id="VMKP01000001">
    <property type="protein sequence ID" value="TVO66445.1"/>
    <property type="molecule type" value="Genomic_DNA"/>
</dbReference>
<keyword evidence="2 8" id="KW-0645">Protease</keyword>
<reference evidence="10 11" key="1">
    <citation type="submission" date="2019-07" db="EMBL/GenBank/DDBJ databases">
        <title>Reclasification of Spiribacter aquaticus.</title>
        <authorList>
            <person name="Leon M.J."/>
            <person name="Sanchez-Porro C."/>
            <person name="Ventosa A."/>
        </authorList>
    </citation>
    <scope>NUCLEOTIDE SEQUENCE [LARGE SCALE GENOMIC DNA]</scope>
    <source>
        <strain evidence="10 11">SP30</strain>
    </source>
</reference>
<evidence type="ECO:0000256" key="2">
    <source>
        <dbReference type="ARBA" id="ARBA00022670"/>
    </source>
</evidence>
<dbReference type="GO" id="GO:0016829">
    <property type="term" value="F:lyase activity"/>
    <property type="evidence" value="ECO:0007669"/>
    <property type="project" value="UniProtKB-KW"/>
</dbReference>
<dbReference type="PANTHER" id="PTHR13604:SF0">
    <property type="entry name" value="ABASIC SITE PROCESSING PROTEIN HMCES"/>
    <property type="match status" value="1"/>
</dbReference>
<dbReference type="EC" id="3.4.-.-" evidence="8"/>
<evidence type="ECO:0000313" key="10">
    <source>
        <dbReference type="EMBL" id="TVO66445.1"/>
    </source>
</evidence>
<dbReference type="RefSeq" id="WP_144346981.1">
    <property type="nucleotide sequence ID" value="NZ_VMKP01000001.1"/>
</dbReference>
<protein>
    <recommendedName>
        <fullName evidence="8">Abasic site processing protein</fullName>
        <ecNumber evidence="8">3.4.-.-</ecNumber>
    </recommendedName>
</protein>
<evidence type="ECO:0000256" key="5">
    <source>
        <dbReference type="ARBA" id="ARBA00023124"/>
    </source>
</evidence>
<evidence type="ECO:0000313" key="11">
    <source>
        <dbReference type="Proteomes" id="UP000316688"/>
    </source>
</evidence>
<accession>A0A557RMY1</accession>
<keyword evidence="5" id="KW-0190">Covalent protein-DNA linkage</keyword>
<dbReference type="InterPro" id="IPR003738">
    <property type="entry name" value="SRAP"/>
</dbReference>
<evidence type="ECO:0000256" key="7">
    <source>
        <dbReference type="ARBA" id="ARBA00023239"/>
    </source>
</evidence>
<evidence type="ECO:0000256" key="8">
    <source>
        <dbReference type="RuleBase" id="RU364100"/>
    </source>
</evidence>
<dbReference type="SUPFAM" id="SSF143081">
    <property type="entry name" value="BB1717-like"/>
    <property type="match status" value="1"/>
</dbReference>
<dbReference type="PANTHER" id="PTHR13604">
    <property type="entry name" value="DC12-RELATED"/>
    <property type="match status" value="1"/>
</dbReference>
<keyword evidence="7" id="KW-0456">Lyase</keyword>
<proteinExistence type="inferred from homology"/>
<dbReference type="GO" id="GO:0008233">
    <property type="term" value="F:peptidase activity"/>
    <property type="evidence" value="ECO:0007669"/>
    <property type="project" value="UniProtKB-KW"/>
</dbReference>
<dbReference type="GO" id="GO:0106300">
    <property type="term" value="P:protein-DNA covalent cross-linking repair"/>
    <property type="evidence" value="ECO:0007669"/>
    <property type="project" value="InterPro"/>
</dbReference>
<sequence>MCGRFDRHVSADAVARAMGAGDGLEESEAPAGGYNITPGRPILTAHADPASAAPRLALDHWGFHPHWAGSDAPSPINARAETVATSPYFRDAFAHRRCLIPANGWFEWQATDAGKQPWYFTVADAPLIAYAGIWTEAPEDRTDAGRSCAVITEPARGIARSVHPRMPLVLDPGCWASWLDPHLTARADIRRAVQRLDPEALEAWPVSPRVNRPSEDDPALLEPVEP</sequence>
<comment type="caution">
    <text evidence="10">The sequence shown here is derived from an EMBL/GenBank/DDBJ whole genome shotgun (WGS) entry which is preliminary data.</text>
</comment>
<keyword evidence="4 8" id="KW-0378">Hydrolase</keyword>
<dbReference type="InterPro" id="IPR036590">
    <property type="entry name" value="SRAP-like"/>
</dbReference>
<feature type="region of interest" description="Disordered" evidence="9">
    <location>
        <begin position="205"/>
        <end position="226"/>
    </location>
</feature>
<dbReference type="GO" id="GO:0006508">
    <property type="term" value="P:proteolysis"/>
    <property type="evidence" value="ECO:0007669"/>
    <property type="project" value="UniProtKB-KW"/>
</dbReference>
<name>A0A557RMY1_9GAMM</name>
<evidence type="ECO:0000256" key="6">
    <source>
        <dbReference type="ARBA" id="ARBA00023125"/>
    </source>
</evidence>
<dbReference type="Gene3D" id="3.90.1680.10">
    <property type="entry name" value="SOS response associated peptidase-like"/>
    <property type="match status" value="1"/>
</dbReference>
<dbReference type="AlphaFoldDB" id="A0A557RMY1"/>
<keyword evidence="11" id="KW-1185">Reference proteome</keyword>
<organism evidence="10 11">
    <name type="scientific">Spiribacter aquaticus</name>
    <dbReference type="NCBI Taxonomy" id="1935996"/>
    <lineage>
        <taxon>Bacteria</taxon>
        <taxon>Pseudomonadati</taxon>
        <taxon>Pseudomonadota</taxon>
        <taxon>Gammaproteobacteria</taxon>
        <taxon>Chromatiales</taxon>
        <taxon>Ectothiorhodospiraceae</taxon>
        <taxon>Spiribacter</taxon>
    </lineage>
</organism>
<dbReference type="Proteomes" id="UP000316688">
    <property type="component" value="Unassembled WGS sequence"/>
</dbReference>
<gene>
    <name evidence="10" type="ORF">FPL11_01810</name>
</gene>
<evidence type="ECO:0000256" key="9">
    <source>
        <dbReference type="SAM" id="MobiDB-lite"/>
    </source>
</evidence>
<comment type="similarity">
    <text evidence="1 8">Belongs to the SOS response-associated peptidase family.</text>
</comment>
<keyword evidence="3" id="KW-0227">DNA damage</keyword>
<dbReference type="GO" id="GO:0003697">
    <property type="term" value="F:single-stranded DNA binding"/>
    <property type="evidence" value="ECO:0007669"/>
    <property type="project" value="InterPro"/>
</dbReference>